<dbReference type="InterPro" id="IPR036365">
    <property type="entry name" value="PGBD-like_sf"/>
</dbReference>
<feature type="domain" description="Peptidoglycan binding-like" evidence="2">
    <location>
        <begin position="206"/>
        <end position="268"/>
    </location>
</feature>
<keyword evidence="4" id="KW-1185">Reference proteome</keyword>
<dbReference type="EMBL" id="BAAAJK010000053">
    <property type="protein sequence ID" value="GAA1402051.1"/>
    <property type="molecule type" value="Genomic_DNA"/>
</dbReference>
<dbReference type="SUPFAM" id="SSF47090">
    <property type="entry name" value="PGBD-like"/>
    <property type="match status" value="1"/>
</dbReference>
<dbReference type="Proteomes" id="UP001501414">
    <property type="component" value="Unassembled WGS sequence"/>
</dbReference>
<evidence type="ECO:0000256" key="1">
    <source>
        <dbReference type="SAM" id="MobiDB-lite"/>
    </source>
</evidence>
<dbReference type="Pfam" id="PF01471">
    <property type="entry name" value="PG_binding_1"/>
    <property type="match status" value="1"/>
</dbReference>
<name>A0ABN1Y9Z6_9PSEU</name>
<feature type="region of interest" description="Disordered" evidence="1">
    <location>
        <begin position="181"/>
        <end position="202"/>
    </location>
</feature>
<evidence type="ECO:0000313" key="4">
    <source>
        <dbReference type="Proteomes" id="UP001501414"/>
    </source>
</evidence>
<comment type="caution">
    <text evidence="3">The sequence shown here is derived from an EMBL/GenBank/DDBJ whole genome shotgun (WGS) entry which is preliminary data.</text>
</comment>
<evidence type="ECO:0000259" key="2">
    <source>
        <dbReference type="Pfam" id="PF01471"/>
    </source>
</evidence>
<sequence length="275" mass="29528">MPSAVDVLRKQAILNPEDTIAAASAAGLPLAVMCAKLNRESRVKVGGVLASGQNVWGGDNVRGRGVLYTPGAVVTEQAYLRYRTERRAGRAGNQGVGPSQLTWHTFQDQADALGGCWIPRWNLQVGAAEMARCIKAGGGSLREAGAIYNSGKPYARAPEAAQEYGRWLEDRVRTWEALLRGATPSPATPPAGSSPQGGYLAEGDTGDYVQHVQRWFNTTFPAYARIDLAPKRYGPQTVAVVREFQRRAGVTGPDADGTNVGPRTLAAMRQHGFRP</sequence>
<gene>
    <name evidence="3" type="ORF">GCM10009613_61360</name>
</gene>
<dbReference type="InterPro" id="IPR002477">
    <property type="entry name" value="Peptidoglycan-bd-like"/>
</dbReference>
<feature type="compositionally biased region" description="Low complexity" evidence="1">
    <location>
        <begin position="181"/>
        <end position="194"/>
    </location>
</feature>
<dbReference type="RefSeq" id="WP_344029444.1">
    <property type="nucleotide sequence ID" value="NZ_BAAAJK010000053.1"/>
</dbReference>
<evidence type="ECO:0000313" key="3">
    <source>
        <dbReference type="EMBL" id="GAA1402051.1"/>
    </source>
</evidence>
<proteinExistence type="predicted"/>
<accession>A0ABN1Y9Z6</accession>
<reference evidence="3 4" key="1">
    <citation type="journal article" date="2019" name="Int. J. Syst. Evol. Microbiol.">
        <title>The Global Catalogue of Microorganisms (GCM) 10K type strain sequencing project: providing services to taxonomists for standard genome sequencing and annotation.</title>
        <authorList>
            <consortium name="The Broad Institute Genomics Platform"/>
            <consortium name="The Broad Institute Genome Sequencing Center for Infectious Disease"/>
            <person name="Wu L."/>
            <person name="Ma J."/>
        </authorList>
    </citation>
    <scope>NUCLEOTIDE SEQUENCE [LARGE SCALE GENOMIC DNA]</scope>
    <source>
        <strain evidence="3 4">JCM 11896</strain>
    </source>
</reference>
<organism evidence="3 4">
    <name type="scientific">Pseudonocardia kongjuensis</name>
    <dbReference type="NCBI Taxonomy" id="102227"/>
    <lineage>
        <taxon>Bacteria</taxon>
        <taxon>Bacillati</taxon>
        <taxon>Actinomycetota</taxon>
        <taxon>Actinomycetes</taxon>
        <taxon>Pseudonocardiales</taxon>
        <taxon>Pseudonocardiaceae</taxon>
        <taxon>Pseudonocardia</taxon>
    </lineage>
</organism>
<dbReference type="Gene3D" id="1.10.101.10">
    <property type="entry name" value="PGBD-like superfamily/PGBD"/>
    <property type="match status" value="1"/>
</dbReference>
<protein>
    <recommendedName>
        <fullName evidence="2">Peptidoglycan binding-like domain-containing protein</fullName>
    </recommendedName>
</protein>
<dbReference type="InterPro" id="IPR036366">
    <property type="entry name" value="PGBDSf"/>
</dbReference>